<dbReference type="InterPro" id="IPR017853">
    <property type="entry name" value="GH"/>
</dbReference>
<evidence type="ECO:0000256" key="4">
    <source>
        <dbReference type="ARBA" id="ARBA00023295"/>
    </source>
</evidence>
<evidence type="ECO:0000313" key="9">
    <source>
        <dbReference type="Proteomes" id="UP000237466"/>
    </source>
</evidence>
<evidence type="ECO:0000259" key="7">
    <source>
        <dbReference type="SMART" id="SM00642"/>
    </source>
</evidence>
<dbReference type="RefSeq" id="WP_011082465.1">
    <property type="nucleotide sequence ID" value="NZ_AP026553.1"/>
</dbReference>
<accession>A0A1W6M9B4</accession>
<dbReference type="Pfam" id="PF00128">
    <property type="entry name" value="Alpha-amylase"/>
    <property type="match status" value="1"/>
</dbReference>
<sequence length="459" mass="52376">MTKGDVKKMNQAEHALPTSKANVILHAFDWKYADIAKQAQKIQELGYGSVLVSPPLRSAKSPKWWQRYQPQDYRVIDNALGNTTDFQNMVTELQRCGVWVYADVVFNHMANEAKQRADLNYPSKTVLEEYMCDPEYYESQRLFGDLSEPLFTEEDFVEAFGIQDWKDKWQVQNGRISGGPTDPGLPTLRVHEHVITQQRHYLMALKAMGVKGFRIDAAKHMTLEHIKQVWTEDITQGMHIFGEIITDGGATEEEYELFLQPYLQETRLGAYDFPLFSTLFKAFAAKGSFKSLIDPYCFGQALSNRRAITFVTTHDIPNNDVFANLVLDEENEWLAYAYVLGRDGGTPLIYTDLDTSGILNQNGQPRWKDAWHDPRMVQMIAFHNRFHGEPMTVLEGNDDMLVFSRGERGFVVINKSARKQTVSLPLARPLQDMLTGKHFLPMNGKIDIVVAAKTALMMC</sequence>
<keyword evidence="3 6" id="KW-0119">Carbohydrate metabolism</keyword>
<dbReference type="Gene3D" id="2.60.40.1180">
    <property type="entry name" value="Golgi alpha-mannosidase II"/>
    <property type="match status" value="1"/>
</dbReference>
<reference evidence="8 9" key="1">
    <citation type="journal article" date="2018" name="Front. Microbiol.">
        <title>Phylogeny of Vibrio vulnificus from the Analysis of the Core-Genome: Implications for Intra-Species Taxonomy.</title>
        <authorList>
            <person name="Roig F.J."/>
            <person name="Gonzalez-Candelas F."/>
            <person name="Sanjuan E."/>
            <person name="Fouz B."/>
            <person name="Feil E.J."/>
            <person name="Llorens C."/>
            <person name="Baker-Austin C."/>
            <person name="Oliver J.D."/>
            <person name="Danin-Poleg Y."/>
            <person name="Gibas C.J."/>
            <person name="Kashi Y."/>
            <person name="Gulig P.A."/>
            <person name="Morrison S.S."/>
            <person name="Amaro C."/>
        </authorList>
    </citation>
    <scope>NUCLEOTIDE SEQUENCE [LARGE SCALE GENOMIC DNA]</scope>
    <source>
        <strain evidence="8 9">CECT4608</strain>
    </source>
</reference>
<dbReference type="AlphaFoldDB" id="A0A1W6M9B4"/>
<dbReference type="InterPro" id="IPR006046">
    <property type="entry name" value="Alpha_amylase"/>
</dbReference>
<dbReference type="InterPro" id="IPR013780">
    <property type="entry name" value="Glyco_hydro_b"/>
</dbReference>
<dbReference type="Gene3D" id="3.20.20.80">
    <property type="entry name" value="Glycosidases"/>
    <property type="match status" value="1"/>
</dbReference>
<comment type="catalytic activity">
    <reaction evidence="6">
        <text>Endohydrolysis of (1-&gt;4)-alpha-D-glucosidic linkages in polysaccharides containing three or more (1-&gt;4)-alpha-linked D-glucose units.</text>
        <dbReference type="EC" id="3.2.1.1"/>
    </reaction>
</comment>
<keyword evidence="2 6" id="KW-0378">Hydrolase</keyword>
<evidence type="ECO:0000256" key="1">
    <source>
        <dbReference type="ARBA" id="ARBA00008061"/>
    </source>
</evidence>
<gene>
    <name evidence="8" type="ORF">CRN52_21275</name>
</gene>
<dbReference type="PRINTS" id="PR00110">
    <property type="entry name" value="ALPHAAMYLASE"/>
</dbReference>
<dbReference type="PANTHER" id="PTHR43447">
    <property type="entry name" value="ALPHA-AMYLASE"/>
    <property type="match status" value="1"/>
</dbReference>
<organism evidence="8 9">
    <name type="scientific">Vibrio vulnificus</name>
    <dbReference type="NCBI Taxonomy" id="672"/>
    <lineage>
        <taxon>Bacteria</taxon>
        <taxon>Pseudomonadati</taxon>
        <taxon>Pseudomonadota</taxon>
        <taxon>Gammaproteobacteria</taxon>
        <taxon>Vibrionales</taxon>
        <taxon>Vibrionaceae</taxon>
        <taxon>Vibrio</taxon>
    </lineage>
</organism>
<evidence type="ECO:0000313" key="8">
    <source>
        <dbReference type="EMBL" id="POB43104.1"/>
    </source>
</evidence>
<protein>
    <recommendedName>
        <fullName evidence="6">Alpha-amylase</fullName>
        <ecNumber evidence="6">3.2.1.1</ecNumber>
    </recommendedName>
</protein>
<dbReference type="GO" id="GO:0043169">
    <property type="term" value="F:cation binding"/>
    <property type="evidence" value="ECO:0007669"/>
    <property type="project" value="InterPro"/>
</dbReference>
<dbReference type="SUPFAM" id="SSF51445">
    <property type="entry name" value="(Trans)glycosidases"/>
    <property type="match status" value="1"/>
</dbReference>
<keyword evidence="4 6" id="KW-0326">Glycosidase</keyword>
<comment type="caution">
    <text evidence="8">The sequence shown here is derived from an EMBL/GenBank/DDBJ whole genome shotgun (WGS) entry which is preliminary data.</text>
</comment>
<dbReference type="SMART" id="SM00642">
    <property type="entry name" value="Aamy"/>
    <property type="match status" value="1"/>
</dbReference>
<comment type="similarity">
    <text evidence="1 5">Belongs to the glycosyl hydrolase 13 family.</text>
</comment>
<dbReference type="CDD" id="cd11315">
    <property type="entry name" value="AmyAc_bac1_AmyA"/>
    <property type="match status" value="1"/>
</dbReference>
<proteinExistence type="inferred from homology"/>
<dbReference type="GO" id="GO:0005975">
    <property type="term" value="P:carbohydrate metabolic process"/>
    <property type="evidence" value="ECO:0007669"/>
    <property type="project" value="InterPro"/>
</dbReference>
<feature type="domain" description="Glycosyl hydrolase family 13 catalytic" evidence="7">
    <location>
        <begin position="22"/>
        <end position="383"/>
    </location>
</feature>
<dbReference type="InterPro" id="IPR006047">
    <property type="entry name" value="GH13_cat_dom"/>
</dbReference>
<name>A0A1W6M9B4_VIBVL</name>
<dbReference type="EC" id="3.2.1.1" evidence="6"/>
<dbReference type="GO" id="GO:0004556">
    <property type="term" value="F:alpha-amylase activity"/>
    <property type="evidence" value="ECO:0007669"/>
    <property type="project" value="UniProtKB-UniRule"/>
</dbReference>
<dbReference type="SUPFAM" id="SSF51011">
    <property type="entry name" value="Glycosyl hydrolase domain"/>
    <property type="match status" value="1"/>
</dbReference>
<evidence type="ECO:0000256" key="5">
    <source>
        <dbReference type="RuleBase" id="RU003615"/>
    </source>
</evidence>
<dbReference type="Proteomes" id="UP000237466">
    <property type="component" value="Unassembled WGS sequence"/>
</dbReference>
<evidence type="ECO:0000256" key="3">
    <source>
        <dbReference type="ARBA" id="ARBA00023277"/>
    </source>
</evidence>
<evidence type="ECO:0000256" key="6">
    <source>
        <dbReference type="RuleBase" id="RU361134"/>
    </source>
</evidence>
<evidence type="ECO:0000256" key="2">
    <source>
        <dbReference type="ARBA" id="ARBA00022801"/>
    </source>
</evidence>
<dbReference type="EMBL" id="PDGH01000135">
    <property type="protein sequence ID" value="POB43104.1"/>
    <property type="molecule type" value="Genomic_DNA"/>
</dbReference>